<dbReference type="PROSITE" id="PS01045">
    <property type="entry name" value="SQUALEN_PHYTOEN_SYN_2"/>
    <property type="match status" value="1"/>
</dbReference>
<keyword evidence="7" id="KW-1185">Reference proteome</keyword>
<reference evidence="6 7" key="1">
    <citation type="submission" date="2017-07" db="EMBL/GenBank/DDBJ databases">
        <title>Niveispirillum cyanobacteriorum sp. nov., isolated from cyanobacterial aggregates in a eutrophic lake.</title>
        <authorList>
            <person name="Cai H."/>
        </authorList>
    </citation>
    <scope>NUCLEOTIDE SEQUENCE [LARGE SCALE GENOMIC DNA]</scope>
    <source>
        <strain evidence="7">TH1-14</strain>
    </source>
</reference>
<dbReference type="InterPro" id="IPR019845">
    <property type="entry name" value="Squalene/phytoene_synthase_CS"/>
</dbReference>
<evidence type="ECO:0000256" key="3">
    <source>
        <dbReference type="ARBA" id="ARBA00022679"/>
    </source>
</evidence>
<dbReference type="InterPro" id="IPR033904">
    <property type="entry name" value="Trans_IPPS_HH"/>
</dbReference>
<evidence type="ECO:0000256" key="5">
    <source>
        <dbReference type="ARBA" id="ARBA00053028"/>
    </source>
</evidence>
<sequence length="382" mass="41954">MASAPLPSDRAGHRRPAEANYGFTGDIIDLDACTASIRRGSKSFHLASLLLPRATRQAAHALYAFCRHSDDLIDDQGRRPDALYRLRQRLDRIYNGVPCDHACDRAFGRIIRDHAIPKHIPLALLDGFAMDMVDRRYRTIAEVKQYAARVASTVGLMMSLVMRSGDAWTLARAADLGLAMQLTNIARDVGEDARNGRLYLPLDWLREAGVDAQAFLARPIFTPALGQVVERLLAEADRHYMLGHAGIARLPAGCRHAIRTAALTYQDIGRSIARNGFDSITQRARTTLPRKLALVLGAARPLALPVAIAAKAATAPPDPAVARLVTVAADAFAAAESQRAALVRTGSRLDRVTAILLDMQRRQKEDRRTQRLQRWQKVAGLG</sequence>
<dbReference type="SFLD" id="SFLDG01018">
    <property type="entry name" value="Squalene/Phytoene_Synthase_Lik"/>
    <property type="match status" value="1"/>
</dbReference>
<dbReference type="GO" id="GO:0016117">
    <property type="term" value="P:carotenoid biosynthetic process"/>
    <property type="evidence" value="ECO:0007669"/>
    <property type="project" value="UniProtKB-KW"/>
</dbReference>
<comment type="pathway">
    <text evidence="1">Carotenoid biosynthesis; phytoene biosynthesis.</text>
</comment>
<comment type="similarity">
    <text evidence="2">Belongs to the phytoene/squalene synthase family.</text>
</comment>
<keyword evidence="3" id="KW-0808">Transferase</keyword>
<evidence type="ECO:0000256" key="1">
    <source>
        <dbReference type="ARBA" id="ARBA00004684"/>
    </source>
</evidence>
<gene>
    <name evidence="6" type="ORF">CHU95_12470</name>
</gene>
<dbReference type="SFLD" id="SFLDS00005">
    <property type="entry name" value="Isoprenoid_Synthase_Type_I"/>
    <property type="match status" value="1"/>
</dbReference>
<dbReference type="Gene3D" id="1.10.600.10">
    <property type="entry name" value="Farnesyl Diphosphate Synthase"/>
    <property type="match status" value="1"/>
</dbReference>
<name>A0A255YZZ2_9PROT</name>
<keyword evidence="4" id="KW-0125">Carotenoid biosynthesis</keyword>
<evidence type="ECO:0000313" key="6">
    <source>
        <dbReference type="EMBL" id="OYQ34254.1"/>
    </source>
</evidence>
<dbReference type="SFLD" id="SFLDG01212">
    <property type="entry name" value="Phytoene_synthase_like"/>
    <property type="match status" value="1"/>
</dbReference>
<dbReference type="GO" id="GO:0051996">
    <property type="term" value="F:squalene synthase [NAD(P)H] activity"/>
    <property type="evidence" value="ECO:0007669"/>
    <property type="project" value="InterPro"/>
</dbReference>
<dbReference type="OrthoDB" id="9807580at2"/>
<comment type="caution">
    <text evidence="6">The sequence shown here is derived from an EMBL/GenBank/DDBJ whole genome shotgun (WGS) entry which is preliminary data.</text>
</comment>
<dbReference type="AlphaFoldDB" id="A0A255YZZ2"/>
<evidence type="ECO:0000313" key="7">
    <source>
        <dbReference type="Proteomes" id="UP000216998"/>
    </source>
</evidence>
<dbReference type="GO" id="GO:0004311">
    <property type="term" value="F:geranylgeranyl diphosphate synthase activity"/>
    <property type="evidence" value="ECO:0007669"/>
    <property type="project" value="InterPro"/>
</dbReference>
<dbReference type="Proteomes" id="UP000216998">
    <property type="component" value="Unassembled WGS sequence"/>
</dbReference>
<dbReference type="InterPro" id="IPR008949">
    <property type="entry name" value="Isoprenoid_synthase_dom_sf"/>
</dbReference>
<comment type="cofactor">
    <cofactor evidence="5">
        <name>ATP</name>
        <dbReference type="ChEBI" id="CHEBI:30616"/>
    </cofactor>
</comment>
<dbReference type="PANTHER" id="PTHR31480">
    <property type="entry name" value="BIFUNCTIONAL LYCOPENE CYCLASE/PHYTOENE SYNTHASE"/>
    <property type="match status" value="1"/>
</dbReference>
<dbReference type="PROSITE" id="PS01044">
    <property type="entry name" value="SQUALEN_PHYTOEN_SYN_1"/>
    <property type="match status" value="1"/>
</dbReference>
<dbReference type="SUPFAM" id="SSF48576">
    <property type="entry name" value="Terpenoid synthases"/>
    <property type="match status" value="1"/>
</dbReference>
<dbReference type="InterPro" id="IPR044843">
    <property type="entry name" value="Trans_IPPS_bact-type"/>
</dbReference>
<protein>
    <submittedName>
        <fullName evidence="6">Phytoene synthase</fullName>
    </submittedName>
</protein>
<evidence type="ECO:0000256" key="4">
    <source>
        <dbReference type="ARBA" id="ARBA00022746"/>
    </source>
</evidence>
<evidence type="ECO:0000256" key="2">
    <source>
        <dbReference type="ARBA" id="ARBA00006251"/>
    </source>
</evidence>
<dbReference type="CDD" id="cd00683">
    <property type="entry name" value="Trans_IPPS_HH"/>
    <property type="match status" value="1"/>
</dbReference>
<dbReference type="InterPro" id="IPR002060">
    <property type="entry name" value="Squ/phyt_synthse"/>
</dbReference>
<dbReference type="FunFam" id="1.10.600.10:FF:000020">
    <property type="entry name" value="Phytoene synthase"/>
    <property type="match status" value="1"/>
</dbReference>
<organism evidence="6 7">
    <name type="scientific">Niveispirillum lacus</name>
    <dbReference type="NCBI Taxonomy" id="1981099"/>
    <lineage>
        <taxon>Bacteria</taxon>
        <taxon>Pseudomonadati</taxon>
        <taxon>Pseudomonadota</taxon>
        <taxon>Alphaproteobacteria</taxon>
        <taxon>Rhodospirillales</taxon>
        <taxon>Azospirillaceae</taxon>
        <taxon>Niveispirillum</taxon>
    </lineage>
</organism>
<dbReference type="EMBL" id="NOXU01000029">
    <property type="protein sequence ID" value="OYQ34254.1"/>
    <property type="molecule type" value="Genomic_DNA"/>
</dbReference>
<proteinExistence type="inferred from homology"/>
<accession>A0A255YZZ2</accession>
<dbReference type="Pfam" id="PF00494">
    <property type="entry name" value="SQS_PSY"/>
    <property type="match status" value="1"/>
</dbReference>